<keyword evidence="2" id="KW-1185">Reference proteome</keyword>
<protein>
    <submittedName>
        <fullName evidence="1">Uncharacterized protein</fullName>
    </submittedName>
</protein>
<reference evidence="1 2" key="1">
    <citation type="journal article" date="2014" name="Proc. Natl. Acad. Sci. U.S.A.">
        <title>Trajectory and genomic determinants of fungal-pathogen speciation and host adaptation.</title>
        <authorList>
            <person name="Hu X."/>
            <person name="Xiao G."/>
            <person name="Zheng P."/>
            <person name="Shang Y."/>
            <person name="Su Y."/>
            <person name="Zhang X."/>
            <person name="Liu X."/>
            <person name="Zhan S."/>
            <person name="St Leger R.J."/>
            <person name="Wang C."/>
        </authorList>
    </citation>
    <scope>NUCLEOTIDE SEQUENCE [LARGE SCALE GENOMIC DNA]</scope>
    <source>
        <strain evidence="1 2">ARSEF 549</strain>
    </source>
</reference>
<name>A0A0B4F3N4_METAF</name>
<dbReference type="EMBL" id="AZNF01000007">
    <property type="protein sequence ID" value="KID65068.1"/>
    <property type="molecule type" value="Genomic_DNA"/>
</dbReference>
<dbReference type="Proteomes" id="UP000031186">
    <property type="component" value="Unassembled WGS sequence"/>
</dbReference>
<dbReference type="AlphaFoldDB" id="A0A0B4F3N4"/>
<feature type="non-terminal residue" evidence="1">
    <location>
        <position position="1"/>
    </location>
</feature>
<evidence type="ECO:0000313" key="2">
    <source>
        <dbReference type="Proteomes" id="UP000031186"/>
    </source>
</evidence>
<organism evidence="1 2">
    <name type="scientific">Metarhizium anisopliae (strain ARSEF 549)</name>
    <dbReference type="NCBI Taxonomy" id="3151832"/>
    <lineage>
        <taxon>Eukaryota</taxon>
        <taxon>Fungi</taxon>
        <taxon>Dikarya</taxon>
        <taxon>Ascomycota</taxon>
        <taxon>Pezizomycotina</taxon>
        <taxon>Sordariomycetes</taxon>
        <taxon>Hypocreomycetidae</taxon>
        <taxon>Hypocreales</taxon>
        <taxon>Clavicipitaceae</taxon>
        <taxon>Metarhizium</taxon>
    </lineage>
</organism>
<evidence type="ECO:0000313" key="1">
    <source>
        <dbReference type="EMBL" id="KID65068.1"/>
    </source>
</evidence>
<comment type="caution">
    <text evidence="1">The sequence shown here is derived from an EMBL/GenBank/DDBJ whole genome shotgun (WGS) entry which is preliminary data.</text>
</comment>
<dbReference type="HOGENOM" id="CLU_065014_0_0_1"/>
<gene>
    <name evidence="1" type="ORF">MAN_06079</name>
</gene>
<accession>A0A0B4F3N4</accession>
<proteinExistence type="predicted"/>
<sequence length="401" mass="43441">MAYASTHPSVLSVVIEVEFLVAVEKDGHKYNNNNTAAAGNDTEGTASQIHKWACPSQADDPSMDVLRQCKAVLSRDHANVIIRHNETHLTERSWQSARFDSWILQPCHRGSSASSGSPTNYDWSGVKLRSPLMPDTQLTGDPSPALRCVEALRRAILIRVDASCKLSVSLRPGSNFTPVQAKKLATLVWLTERDLLVPLRHLGRDVAAVACPRPVTTASLAAISRHGQTVDAAEPLDPLLEGIMNSHLPTGLGDAAARSCLQRLWACPDLARLSGALRDRHRGPLAFALYVYDDDDDAEDSGASCCAVASFRCAPWHPRRGLDVSPLWTDLVLALGRATSLAPERFKSLVAEIDDVNCASRRGDAHGASHRTRLMKALGTGDARCAEWERIVADCRNGGAP</sequence>
<dbReference type="OrthoDB" id="412402at2759"/>
<dbReference type="VEuPathDB" id="FungiDB:MAN_06079"/>